<feature type="region of interest" description="Disordered" evidence="1">
    <location>
        <begin position="1"/>
        <end position="30"/>
    </location>
</feature>
<organism evidence="2 3">
    <name type="scientific">Trichonephila clavata</name>
    <name type="common">Joro spider</name>
    <name type="synonym">Nephila clavata</name>
    <dbReference type="NCBI Taxonomy" id="2740835"/>
    <lineage>
        <taxon>Eukaryota</taxon>
        <taxon>Metazoa</taxon>
        <taxon>Ecdysozoa</taxon>
        <taxon>Arthropoda</taxon>
        <taxon>Chelicerata</taxon>
        <taxon>Arachnida</taxon>
        <taxon>Araneae</taxon>
        <taxon>Araneomorphae</taxon>
        <taxon>Entelegynae</taxon>
        <taxon>Araneoidea</taxon>
        <taxon>Nephilidae</taxon>
        <taxon>Trichonephila</taxon>
    </lineage>
</organism>
<feature type="compositionally biased region" description="Basic residues" evidence="1">
    <location>
        <begin position="79"/>
        <end position="107"/>
    </location>
</feature>
<reference evidence="2" key="1">
    <citation type="submission" date="2020-07" db="EMBL/GenBank/DDBJ databases">
        <title>Multicomponent nature underlies the extraordinary mechanical properties of spider dragline silk.</title>
        <authorList>
            <person name="Kono N."/>
            <person name="Nakamura H."/>
            <person name="Mori M."/>
            <person name="Yoshida Y."/>
            <person name="Ohtoshi R."/>
            <person name="Malay A.D."/>
            <person name="Moran D.A.P."/>
            <person name="Tomita M."/>
            <person name="Numata K."/>
            <person name="Arakawa K."/>
        </authorList>
    </citation>
    <scope>NUCLEOTIDE SEQUENCE</scope>
</reference>
<gene>
    <name evidence="2" type="ORF">TNCT_555081</name>
</gene>
<keyword evidence="3" id="KW-1185">Reference proteome</keyword>
<dbReference type="AlphaFoldDB" id="A0A8X6KX16"/>
<protein>
    <submittedName>
        <fullName evidence="2">Uncharacterized protein</fullName>
    </submittedName>
</protein>
<accession>A0A8X6KX16</accession>
<proteinExistence type="predicted"/>
<sequence length="120" mass="13963">MKIKQQLNQRENIPETDSNPTGEQLLETRSPLTIPARYPVHSQVHDSVLETFSAHHIPKRVGKEEKRKQSTPKDFSVLRKMRTRHNLPVSAKKRQKLWRGKNSRRRQGAGLPPTRQQEAK</sequence>
<dbReference type="Proteomes" id="UP000887116">
    <property type="component" value="Unassembled WGS sequence"/>
</dbReference>
<evidence type="ECO:0000256" key="1">
    <source>
        <dbReference type="SAM" id="MobiDB-lite"/>
    </source>
</evidence>
<name>A0A8X6KX16_TRICU</name>
<feature type="region of interest" description="Disordered" evidence="1">
    <location>
        <begin position="55"/>
        <end position="120"/>
    </location>
</feature>
<dbReference type="EMBL" id="BMAO01023590">
    <property type="protein sequence ID" value="GFQ89675.1"/>
    <property type="molecule type" value="Genomic_DNA"/>
</dbReference>
<evidence type="ECO:0000313" key="2">
    <source>
        <dbReference type="EMBL" id="GFQ89675.1"/>
    </source>
</evidence>
<evidence type="ECO:0000313" key="3">
    <source>
        <dbReference type="Proteomes" id="UP000887116"/>
    </source>
</evidence>
<comment type="caution">
    <text evidence="2">The sequence shown here is derived from an EMBL/GenBank/DDBJ whole genome shotgun (WGS) entry which is preliminary data.</text>
</comment>
<feature type="compositionally biased region" description="Polar residues" evidence="1">
    <location>
        <begin position="1"/>
        <end position="22"/>
    </location>
</feature>